<accession>A0ABR9E860</accession>
<gene>
    <name evidence="4" type="ORF">PAUR_a3413</name>
</gene>
<organism evidence="4 5">
    <name type="scientific">Pseudoalteromonas aurantia 208</name>
    <dbReference type="NCBI Taxonomy" id="1314867"/>
    <lineage>
        <taxon>Bacteria</taxon>
        <taxon>Pseudomonadati</taxon>
        <taxon>Pseudomonadota</taxon>
        <taxon>Gammaproteobacteria</taxon>
        <taxon>Alteromonadales</taxon>
        <taxon>Pseudoalteromonadaceae</taxon>
        <taxon>Pseudoalteromonas</taxon>
    </lineage>
</organism>
<reference evidence="4 5" key="1">
    <citation type="submission" date="2015-03" db="EMBL/GenBank/DDBJ databases">
        <title>Genome sequence of Pseudoalteromonas aurantia.</title>
        <authorList>
            <person name="Xie B.-B."/>
            <person name="Rong J.-C."/>
            <person name="Qin Q.-L."/>
            <person name="Zhang Y.-Z."/>
        </authorList>
    </citation>
    <scope>NUCLEOTIDE SEQUENCE [LARGE SCALE GENOMIC DNA]</scope>
    <source>
        <strain evidence="4 5">208</strain>
    </source>
</reference>
<dbReference type="RefSeq" id="WP_192505951.1">
    <property type="nucleotide sequence ID" value="NZ_AQGV01000009.1"/>
</dbReference>
<protein>
    <recommendedName>
        <fullName evidence="3">Beta-ketoacyl-[acyl-carrier-protein] synthase III C-terminal domain-containing protein</fullName>
    </recommendedName>
</protein>
<dbReference type="PANTHER" id="PTHR34069:SF2">
    <property type="entry name" value="BETA-KETOACYL-[ACYL-CARRIER-PROTEIN] SYNTHASE III"/>
    <property type="match status" value="1"/>
</dbReference>
<evidence type="ECO:0000313" key="4">
    <source>
        <dbReference type="EMBL" id="MBE0366410.1"/>
    </source>
</evidence>
<dbReference type="Gene3D" id="3.40.47.10">
    <property type="match status" value="2"/>
</dbReference>
<keyword evidence="5" id="KW-1185">Reference proteome</keyword>
<dbReference type="InterPro" id="IPR016039">
    <property type="entry name" value="Thiolase-like"/>
</dbReference>
<name>A0ABR9E860_9GAMM</name>
<comment type="caution">
    <text evidence="4">The sequence shown here is derived from an EMBL/GenBank/DDBJ whole genome shotgun (WGS) entry which is preliminary data.</text>
</comment>
<keyword evidence="2" id="KW-0012">Acyltransferase</keyword>
<dbReference type="EMBL" id="AQGV01000009">
    <property type="protein sequence ID" value="MBE0366410.1"/>
    <property type="molecule type" value="Genomic_DNA"/>
</dbReference>
<dbReference type="Pfam" id="PF08541">
    <property type="entry name" value="ACP_syn_III_C"/>
    <property type="match status" value="1"/>
</dbReference>
<dbReference type="PANTHER" id="PTHR34069">
    <property type="entry name" value="3-OXOACYL-[ACYL-CARRIER-PROTEIN] SYNTHASE 3"/>
    <property type="match status" value="1"/>
</dbReference>
<evidence type="ECO:0000259" key="3">
    <source>
        <dbReference type="Pfam" id="PF08541"/>
    </source>
</evidence>
<feature type="domain" description="Beta-ketoacyl-[acyl-carrier-protein] synthase III C-terminal" evidence="3">
    <location>
        <begin position="220"/>
        <end position="310"/>
    </location>
</feature>
<evidence type="ECO:0000256" key="2">
    <source>
        <dbReference type="ARBA" id="ARBA00023315"/>
    </source>
</evidence>
<keyword evidence="1" id="KW-0808">Transferase</keyword>
<evidence type="ECO:0000256" key="1">
    <source>
        <dbReference type="ARBA" id="ARBA00022679"/>
    </source>
</evidence>
<sequence length="310" mass="34300">MLSLDAMNISLPERRLDIAHDFEELGIDRRTSIVYSRMYGFRKCPVISSNQTERLYLMSSAVDLVKREQVDIQDIRYIIHAHTGQQIGVHGDSLPTALQRKLGAKNCISFGTQSNKCVSLISSLNMLRKLLKLHPKGSKALLLLGEVADTKEMRLIDAGICGDSATAILISLDGDSDQLLGLATHTQGRYFRGIWDTTESEEAYNKYLVDYFRTVIDAALADAGVTLEDVSYIAPHNVNINVWKKIATNLPFPLEKIYLSNIPLIGHCFGSDLIINYHDIKTNNLVKKGDLCLLVTAGVGGVFGAAVIKY</sequence>
<dbReference type="InterPro" id="IPR013747">
    <property type="entry name" value="ACP_syn_III_C"/>
</dbReference>
<evidence type="ECO:0000313" key="5">
    <source>
        <dbReference type="Proteomes" id="UP000615755"/>
    </source>
</evidence>
<proteinExistence type="predicted"/>
<dbReference type="Proteomes" id="UP000615755">
    <property type="component" value="Unassembled WGS sequence"/>
</dbReference>
<dbReference type="SUPFAM" id="SSF53901">
    <property type="entry name" value="Thiolase-like"/>
    <property type="match status" value="1"/>
</dbReference>